<keyword evidence="3" id="KW-1185">Reference proteome</keyword>
<sequence length="142" mass="15602">MTTRPARGRSSAPHGALVGRFSRRLDTDEWWWSDGMFRIHGFEPGQVVPTTELVMSHVDPADREAAWESREAALERGGPFSLVHRITTAAGAERVVIAAGHLEDDGPRVVGHLIDITDVRKEAVADEVDGAVEDFVDHRAVI</sequence>
<comment type="caution">
    <text evidence="2">The sequence shown here is derived from an EMBL/GenBank/DDBJ whole genome shotgun (WGS) entry which is preliminary data.</text>
</comment>
<organism evidence="2 3">
    <name type="scientific">Nocardioides flavus</name>
    <name type="common">ex Wang et al. 2016</name>
    <dbReference type="NCBI Taxonomy" id="2058780"/>
    <lineage>
        <taxon>Bacteria</taxon>
        <taxon>Bacillati</taxon>
        <taxon>Actinomycetota</taxon>
        <taxon>Actinomycetes</taxon>
        <taxon>Propionibacteriales</taxon>
        <taxon>Nocardioidaceae</taxon>
        <taxon>Nocardioides</taxon>
    </lineage>
</organism>
<dbReference type="Proteomes" id="UP000597341">
    <property type="component" value="Unassembled WGS sequence"/>
</dbReference>
<dbReference type="EMBL" id="BNAD01000002">
    <property type="protein sequence ID" value="GHE16717.1"/>
    <property type="molecule type" value="Genomic_DNA"/>
</dbReference>
<dbReference type="InterPro" id="IPR013655">
    <property type="entry name" value="PAS_fold_3"/>
</dbReference>
<accession>A0ABQ3HJ58</accession>
<evidence type="ECO:0000313" key="2">
    <source>
        <dbReference type="EMBL" id="GHE16717.1"/>
    </source>
</evidence>
<reference evidence="3" key="1">
    <citation type="journal article" date="2019" name="Int. J. Syst. Evol. Microbiol.">
        <title>The Global Catalogue of Microorganisms (GCM) 10K type strain sequencing project: providing services to taxonomists for standard genome sequencing and annotation.</title>
        <authorList>
            <consortium name="The Broad Institute Genomics Platform"/>
            <consortium name="The Broad Institute Genome Sequencing Center for Infectious Disease"/>
            <person name="Wu L."/>
            <person name="Ma J."/>
        </authorList>
    </citation>
    <scope>NUCLEOTIDE SEQUENCE [LARGE SCALE GENOMIC DNA]</scope>
    <source>
        <strain evidence="3">CGMCC 1.12791</strain>
    </source>
</reference>
<dbReference type="RefSeq" id="WP_191278594.1">
    <property type="nucleotide sequence ID" value="NZ_BNAD01000002.1"/>
</dbReference>
<proteinExistence type="predicted"/>
<gene>
    <name evidence="2" type="ORF">GCM10011376_13270</name>
</gene>
<feature type="domain" description="PAS fold-3" evidence="1">
    <location>
        <begin position="30"/>
        <end position="102"/>
    </location>
</feature>
<dbReference type="Pfam" id="PF08447">
    <property type="entry name" value="PAS_3"/>
    <property type="match status" value="1"/>
</dbReference>
<evidence type="ECO:0000259" key="1">
    <source>
        <dbReference type="Pfam" id="PF08447"/>
    </source>
</evidence>
<name>A0ABQ3HJ58_9ACTN</name>
<protein>
    <recommendedName>
        <fullName evidence="1">PAS fold-3 domain-containing protein</fullName>
    </recommendedName>
</protein>
<dbReference type="Gene3D" id="3.30.450.20">
    <property type="entry name" value="PAS domain"/>
    <property type="match status" value="1"/>
</dbReference>
<evidence type="ECO:0000313" key="3">
    <source>
        <dbReference type="Proteomes" id="UP000597341"/>
    </source>
</evidence>
<dbReference type="InterPro" id="IPR035965">
    <property type="entry name" value="PAS-like_dom_sf"/>
</dbReference>
<dbReference type="SUPFAM" id="SSF55785">
    <property type="entry name" value="PYP-like sensor domain (PAS domain)"/>
    <property type="match status" value="1"/>
</dbReference>